<sequence>MRKLLLILVLAMASLAIVANPQLNPPGGLTNATHITNYTKPVLNITLSVNLISLTYENWVKYPVNNVVSTPLNYFTLLINASIINSTEPINESTMLSIRIGNVYSYSTLLNLTAGSYQLVNVPVYSLPYGNYSINVTLSVMNFTTSRFYNLIMYKPTIVNAYLTQCGLTTSPSNNSEVIIPYSSPILNLILYSAEPVKLNLVSNMGGVYSSYNVTINGKYVFREPLTFMNGTVSAQLAFNGQAYSTYMFQVNSVRPWYSINVTYGSASLRVTNGSSIPVVTGHSVNFYSSYLSNLTMETMINNQVTGNSFLIVDTGSYNAQVVFMYGSCTVGLVKFSINAYEPVPLITSPNSTVPLGVNSRIVFNVNVPAPIVNEKVYISPLSPQFPVSITGSPVALRGNGGFEVGLLALQPGPMPLNVSLIMVDYGGYSYYYSTIILLNVLKPTMSITPELLNITYGELASMLVNLTAEGYGIVNQTLQYQVTLNGVNVALGSITTNSSGYASLTFKPNDTGVYVVYVTYSPSQSFSITSQAKVIVAPAKVNISYLVNSTIVYGDSLTVMVNLNPGITASVYLYLNKSFIGYINVINGTGYTHVKPNEAGYFNLTIYYPGSRNYLPSVAEASLMVLKAPCTIRMSINGSFIVGSELSISGNVTAPISQIPIYVNKSLIIAYVTNGKFQESYKPPYPGLYNITVYWPGNNNYLSCGLNEFVKVIKANPRVSIRVLNNGTIASGSSIIMLILIKVNNNLPTRANASILVNSSGRVRSINTVVSNETVLRIVTDKAGPWIIYVKYLGNEWLNDAYVGPIVVYVVSGVFGIPWYIFTIYALAIIMGLIISLLMRHS</sequence>
<dbReference type="GeneID" id="5709221"/>
<dbReference type="OrthoDB" id="27360at2157"/>
<gene>
    <name evidence="2" type="ordered locus">Cmaq_1102</name>
</gene>
<name>A8MDS4_CALMQ</name>
<dbReference type="HOGENOM" id="CLU_348732_0_0_2"/>
<dbReference type="RefSeq" id="WP_012186149.1">
    <property type="nucleotide sequence ID" value="NC_009954.1"/>
</dbReference>
<dbReference type="KEGG" id="cma:Cmaq_1102"/>
<organism evidence="2 3">
    <name type="scientific">Caldivirga maquilingensis (strain ATCC 700844 / DSM 13496 / JCM 10307 / IC-167)</name>
    <dbReference type="NCBI Taxonomy" id="397948"/>
    <lineage>
        <taxon>Archaea</taxon>
        <taxon>Thermoproteota</taxon>
        <taxon>Thermoprotei</taxon>
        <taxon>Thermoproteales</taxon>
        <taxon>Thermoproteaceae</taxon>
        <taxon>Caldivirga</taxon>
    </lineage>
</organism>
<dbReference type="EMBL" id="CP000852">
    <property type="protein sequence ID" value="ABW01930.1"/>
    <property type="molecule type" value="Genomic_DNA"/>
</dbReference>
<keyword evidence="1" id="KW-0472">Membrane</keyword>
<dbReference type="STRING" id="397948.Cmaq_1102"/>
<keyword evidence="3" id="KW-1185">Reference proteome</keyword>
<evidence type="ECO:0000313" key="2">
    <source>
        <dbReference type="EMBL" id="ABW01930.1"/>
    </source>
</evidence>
<evidence type="ECO:0000256" key="1">
    <source>
        <dbReference type="SAM" id="Phobius"/>
    </source>
</evidence>
<reference evidence="2 3" key="1">
    <citation type="submission" date="2007-10" db="EMBL/GenBank/DDBJ databases">
        <title>Complete sequence of Caldivirga maquilingensis IC-167.</title>
        <authorList>
            <consortium name="US DOE Joint Genome Institute"/>
            <person name="Copeland A."/>
            <person name="Lucas S."/>
            <person name="Lapidus A."/>
            <person name="Barry K."/>
            <person name="Glavina del Rio T."/>
            <person name="Dalin E."/>
            <person name="Tice H."/>
            <person name="Pitluck S."/>
            <person name="Saunders E."/>
            <person name="Brettin T."/>
            <person name="Bruce D."/>
            <person name="Detter J.C."/>
            <person name="Han C."/>
            <person name="Schmutz J."/>
            <person name="Larimer F."/>
            <person name="Land M."/>
            <person name="Hauser L."/>
            <person name="Kyrpides N."/>
            <person name="Ivanova N."/>
            <person name="Biddle J.F."/>
            <person name="Zhang Z."/>
            <person name="Fitz-Gibbon S.T."/>
            <person name="Lowe T.M."/>
            <person name="Saltikov C."/>
            <person name="House C.H."/>
            <person name="Richardson P."/>
        </authorList>
    </citation>
    <scope>NUCLEOTIDE SEQUENCE [LARGE SCALE GENOMIC DNA]</scope>
    <source>
        <strain evidence="3">ATCC 700844 / DSM 13496 / JCM 10307 / IC-167</strain>
    </source>
</reference>
<dbReference type="eggNOG" id="arCOG02487">
    <property type="taxonomic scope" value="Archaea"/>
</dbReference>
<protein>
    <submittedName>
        <fullName evidence="2">Uncharacterized protein</fullName>
    </submittedName>
</protein>
<evidence type="ECO:0000313" key="3">
    <source>
        <dbReference type="Proteomes" id="UP000001137"/>
    </source>
</evidence>
<accession>A8MDS4</accession>
<proteinExistence type="predicted"/>
<feature type="transmembrane region" description="Helical" evidence="1">
    <location>
        <begin position="820"/>
        <end position="840"/>
    </location>
</feature>
<keyword evidence="1" id="KW-0812">Transmembrane</keyword>
<dbReference type="AlphaFoldDB" id="A8MDS4"/>
<dbReference type="Proteomes" id="UP000001137">
    <property type="component" value="Chromosome"/>
</dbReference>
<keyword evidence="1" id="KW-1133">Transmembrane helix</keyword>